<sequence length="139" mass="13871">MLALGIQGAGRIAQEPTRRAGRGGAAFRLPGAPAAESPDESGAVAASLSLELQEAARSPAPPPSDADIASRAEAALDGLGGLQLAMLGGGGGEDGRAVLATLVALPEPLDPLLAEVTASIRLRARIELARAKAHCLRPG</sequence>
<dbReference type="Proteomes" id="UP000249688">
    <property type="component" value="Unassembled WGS sequence"/>
</dbReference>
<feature type="region of interest" description="Disordered" evidence="1">
    <location>
        <begin position="1"/>
        <end position="43"/>
    </location>
</feature>
<keyword evidence="2" id="KW-0969">Cilium</keyword>
<gene>
    <name evidence="2" type="ORF">C8P66_11077</name>
</gene>
<proteinExistence type="predicted"/>
<keyword evidence="2" id="KW-0966">Cell projection</keyword>
<dbReference type="InterPro" id="IPR019704">
    <property type="entry name" value="Flagellar_assmbl_FliX_class2"/>
</dbReference>
<dbReference type="Pfam" id="PF10768">
    <property type="entry name" value="FliX"/>
    <property type="match status" value="1"/>
</dbReference>
<name>A0A2W7IGZ3_9PROT</name>
<dbReference type="GO" id="GO:0044781">
    <property type="term" value="P:bacterial-type flagellum organization"/>
    <property type="evidence" value="ECO:0007669"/>
    <property type="project" value="InterPro"/>
</dbReference>
<evidence type="ECO:0000313" key="3">
    <source>
        <dbReference type="Proteomes" id="UP000249688"/>
    </source>
</evidence>
<feature type="compositionally biased region" description="Low complexity" evidence="1">
    <location>
        <begin position="25"/>
        <end position="35"/>
    </location>
</feature>
<protein>
    <submittedName>
        <fullName evidence="2">Class II flagellar assembly regulator</fullName>
    </submittedName>
</protein>
<evidence type="ECO:0000313" key="2">
    <source>
        <dbReference type="EMBL" id="PZW45879.1"/>
    </source>
</evidence>
<keyword evidence="2" id="KW-0282">Flagellum</keyword>
<reference evidence="2 3" key="1">
    <citation type="submission" date="2018-06" db="EMBL/GenBank/DDBJ databases">
        <title>Genomic Encyclopedia of Archaeal and Bacterial Type Strains, Phase II (KMG-II): from individual species to whole genera.</title>
        <authorList>
            <person name="Goeker M."/>
        </authorList>
    </citation>
    <scope>NUCLEOTIDE SEQUENCE [LARGE SCALE GENOMIC DNA]</scope>
    <source>
        <strain evidence="2 3">DSM 24525</strain>
    </source>
</reference>
<keyword evidence="3" id="KW-1185">Reference proteome</keyword>
<evidence type="ECO:0000256" key="1">
    <source>
        <dbReference type="SAM" id="MobiDB-lite"/>
    </source>
</evidence>
<dbReference type="AlphaFoldDB" id="A0A2W7IGZ3"/>
<dbReference type="EMBL" id="QKYU01000010">
    <property type="protein sequence ID" value="PZW45879.1"/>
    <property type="molecule type" value="Genomic_DNA"/>
</dbReference>
<accession>A0A2W7IGZ3</accession>
<organism evidence="2 3">
    <name type="scientific">Humitalea rosea</name>
    <dbReference type="NCBI Taxonomy" id="990373"/>
    <lineage>
        <taxon>Bacteria</taxon>
        <taxon>Pseudomonadati</taxon>
        <taxon>Pseudomonadota</taxon>
        <taxon>Alphaproteobacteria</taxon>
        <taxon>Acetobacterales</taxon>
        <taxon>Roseomonadaceae</taxon>
        <taxon>Humitalea</taxon>
    </lineage>
</organism>
<comment type="caution">
    <text evidence="2">The sequence shown here is derived from an EMBL/GenBank/DDBJ whole genome shotgun (WGS) entry which is preliminary data.</text>
</comment>